<comment type="caution">
    <text evidence="3">The sequence shown here is derived from an EMBL/GenBank/DDBJ whole genome shotgun (WGS) entry which is preliminary data.</text>
</comment>
<keyword evidence="1" id="KW-0677">Repeat</keyword>
<organism evidence="3 4">
    <name type="scientific">Parelaphostrongylus tenuis</name>
    <name type="common">Meningeal worm</name>
    <dbReference type="NCBI Taxonomy" id="148309"/>
    <lineage>
        <taxon>Eukaryota</taxon>
        <taxon>Metazoa</taxon>
        <taxon>Ecdysozoa</taxon>
        <taxon>Nematoda</taxon>
        <taxon>Chromadorea</taxon>
        <taxon>Rhabditida</taxon>
        <taxon>Rhabditina</taxon>
        <taxon>Rhabditomorpha</taxon>
        <taxon>Strongyloidea</taxon>
        <taxon>Metastrongylidae</taxon>
        <taxon>Parelaphostrongylus</taxon>
    </lineage>
</organism>
<evidence type="ECO:0008006" key="5">
    <source>
        <dbReference type="Google" id="ProtNLM"/>
    </source>
</evidence>
<evidence type="ECO:0000313" key="4">
    <source>
        <dbReference type="Proteomes" id="UP001196413"/>
    </source>
</evidence>
<protein>
    <recommendedName>
        <fullName evidence="5">Tetratricopeptide repeat protein 37</fullName>
    </recommendedName>
</protein>
<dbReference type="PANTHER" id="PTHR15704">
    <property type="entry name" value="SUPERKILLER 3 PROTEIN-RELATED"/>
    <property type="match status" value="1"/>
</dbReference>
<feature type="non-terminal residue" evidence="3">
    <location>
        <position position="178"/>
    </location>
</feature>
<dbReference type="Proteomes" id="UP001196413">
    <property type="component" value="Unassembled WGS sequence"/>
</dbReference>
<dbReference type="EMBL" id="JAHQIW010005335">
    <property type="protein sequence ID" value="KAJ1365716.1"/>
    <property type="molecule type" value="Genomic_DNA"/>
</dbReference>
<dbReference type="InterPro" id="IPR039226">
    <property type="entry name" value="Ski3/TTC37"/>
</dbReference>
<gene>
    <name evidence="3" type="ORF">KIN20_026131</name>
</gene>
<evidence type="ECO:0000313" key="3">
    <source>
        <dbReference type="EMBL" id="KAJ1365716.1"/>
    </source>
</evidence>
<sequence length="178" mass="20207">MPDLKAVLKTAKKLLGEGQNEDALDAIQELLDNGIEDYMLFCFAALACANLDDATRAKHLYEKALKLDSKTPVAWQGLYKLYSSEKLALDDRSIETKKRRTIEDCRRRSYFELGYYDQLQKDLGTDAVLFGNIIGRLAAKEVFSPTETLLCNSVFNEVKDSLGTNPGWNLLYCQFLYK</sequence>
<evidence type="ECO:0000256" key="1">
    <source>
        <dbReference type="ARBA" id="ARBA00022737"/>
    </source>
</evidence>
<dbReference type="GO" id="GO:0006401">
    <property type="term" value="P:RNA catabolic process"/>
    <property type="evidence" value="ECO:0007669"/>
    <property type="project" value="InterPro"/>
</dbReference>
<keyword evidence="4" id="KW-1185">Reference proteome</keyword>
<proteinExistence type="predicted"/>
<dbReference type="Gene3D" id="1.25.40.10">
    <property type="entry name" value="Tetratricopeptide repeat domain"/>
    <property type="match status" value="1"/>
</dbReference>
<dbReference type="SUPFAM" id="SSF48452">
    <property type="entry name" value="TPR-like"/>
    <property type="match status" value="1"/>
</dbReference>
<name>A0AAD5NB80_PARTN</name>
<dbReference type="AlphaFoldDB" id="A0AAD5NB80"/>
<keyword evidence="2" id="KW-0802">TPR repeat</keyword>
<evidence type="ECO:0000256" key="2">
    <source>
        <dbReference type="ARBA" id="ARBA00022803"/>
    </source>
</evidence>
<dbReference type="GO" id="GO:0055087">
    <property type="term" value="C:Ski complex"/>
    <property type="evidence" value="ECO:0007669"/>
    <property type="project" value="InterPro"/>
</dbReference>
<accession>A0AAD5NB80</accession>
<dbReference type="PANTHER" id="PTHR15704:SF7">
    <property type="entry name" value="SUPERKILLER COMPLEX PROTEIN 3"/>
    <property type="match status" value="1"/>
</dbReference>
<reference evidence="3" key="1">
    <citation type="submission" date="2021-06" db="EMBL/GenBank/DDBJ databases">
        <title>Parelaphostrongylus tenuis whole genome reference sequence.</title>
        <authorList>
            <person name="Garwood T.J."/>
            <person name="Larsen P.A."/>
            <person name="Fountain-Jones N.M."/>
            <person name="Garbe J.R."/>
            <person name="Macchietto M.G."/>
            <person name="Kania S.A."/>
            <person name="Gerhold R.W."/>
            <person name="Richards J.E."/>
            <person name="Wolf T.M."/>
        </authorList>
    </citation>
    <scope>NUCLEOTIDE SEQUENCE</scope>
    <source>
        <strain evidence="3">MNPRO001-30</strain>
        <tissue evidence="3">Meninges</tissue>
    </source>
</reference>
<dbReference type="InterPro" id="IPR011990">
    <property type="entry name" value="TPR-like_helical_dom_sf"/>
</dbReference>